<name>A0A2T3W3K8_9DEIO</name>
<evidence type="ECO:0000313" key="1">
    <source>
        <dbReference type="EMBL" id="PTA66475.1"/>
    </source>
</evidence>
<comment type="caution">
    <text evidence="1">The sequence shown here is derived from an EMBL/GenBank/DDBJ whole genome shotgun (WGS) entry which is preliminary data.</text>
</comment>
<evidence type="ECO:0000313" key="2">
    <source>
        <dbReference type="Proteomes" id="UP000240317"/>
    </source>
</evidence>
<dbReference type="RefSeq" id="WP_107139464.1">
    <property type="nucleotide sequence ID" value="NZ_PYSV01000030.1"/>
</dbReference>
<keyword evidence="2" id="KW-1185">Reference proteome</keyword>
<gene>
    <name evidence="1" type="ORF">C8263_17725</name>
</gene>
<dbReference type="AlphaFoldDB" id="A0A2T3W3K8"/>
<sequence length="150" mass="15203">MKTEAALDLAAAEALATLLAQVLAAGGTRVVLMPRARPLMLIGSPPGPVSQEDLVRVPGHGAVKASWMKALIAAFLPGQHPAEARGETLGIPVTLVDRRWLFEAAAGEGLTVAGLTLLDPPDQASLPAGGCGKLLGEGDVGLNGEMLAGN</sequence>
<dbReference type="Proteomes" id="UP000240317">
    <property type="component" value="Unassembled WGS sequence"/>
</dbReference>
<dbReference type="EMBL" id="PYSV01000030">
    <property type="protein sequence ID" value="PTA66475.1"/>
    <property type="molecule type" value="Genomic_DNA"/>
</dbReference>
<reference evidence="1 2" key="1">
    <citation type="submission" date="2018-03" db="EMBL/GenBank/DDBJ databases">
        <title>Draft genome of Deinococcus sp. OD32.</title>
        <authorList>
            <person name="Wang X.-P."/>
            <person name="Du Z.-J."/>
        </authorList>
    </citation>
    <scope>NUCLEOTIDE SEQUENCE [LARGE SCALE GENOMIC DNA]</scope>
    <source>
        <strain evidence="1 2">OD32</strain>
    </source>
</reference>
<organism evidence="1 2">
    <name type="scientific">Deinococcus arcticus</name>
    <dbReference type="NCBI Taxonomy" id="2136176"/>
    <lineage>
        <taxon>Bacteria</taxon>
        <taxon>Thermotogati</taxon>
        <taxon>Deinococcota</taxon>
        <taxon>Deinococci</taxon>
        <taxon>Deinococcales</taxon>
        <taxon>Deinococcaceae</taxon>
        <taxon>Deinococcus</taxon>
    </lineage>
</organism>
<proteinExistence type="predicted"/>
<accession>A0A2T3W3K8</accession>
<protein>
    <submittedName>
        <fullName evidence="1">Uncharacterized protein</fullName>
    </submittedName>
</protein>